<keyword evidence="2" id="KW-1185">Reference proteome</keyword>
<accession>A0ACC8EMS3</accession>
<sequence length="689" mass="78565">MHTPILPKAGFDLEGIPPKLIVIGVDFGTTYTGVAFSTLDWPEPRVINNWPSPRRIHVENKVPTSVAYRAGRKRINWGFECPAPAEIRPGMAVWDTFKLFLDPLFLKEVCDHCKDEDLDFMPTNEDVQMWFEDFLTELYQYIVAYITKYFQLKDWEAARVVYSFSVPAIWSSRIEVVKTFEDIIRKAGFGKSKQHIVKIELTEAEAAAVYTARSWKDHYAVAQPGKPLEEAAGIRQGSVLVVCDAGGGTTDTSVLKVNSIKPFRDSNGNEEVIAGLEQLDSLLGKATGSVQIDEAFQREVERRNNRLGWGNNTAKDVIKSMAEDMTKSRRGMSFQHLKKIFGTKLFTDNIKVQLPDLFKNFNYPEVGVEGGRMTFTYDDIKAMFDEQVYSIFKLIDDQLERLRKIDPSQQVSHFVISGGLGSSKYVQDCIMRRFGPIPGGHRIEILVARDPQLSVCKGLVIDHIYSVNYANFILSTMCSRVSYGILFNEPYNKIQHPGPPYKGPVDRKDYGLNQIRWLVRAGKPIRRDKPISRTFYRIADPKIERTIICSDTIVSSSAPVDYLPRSINEGGAVRAYQIKSKLDLNALKQEDYVERQQRMKFLGLKAKSYWEIEHTILVYTGVADLRFQIRVGKNVIGEASLIPIIWMHERDARQDGVVSGEEMEDEDSKLFEIQDEQEQIKLRALPRTW</sequence>
<gene>
    <name evidence="1" type="ORF">K441DRAFT_593263</name>
</gene>
<dbReference type="Proteomes" id="UP000250078">
    <property type="component" value="Unassembled WGS sequence"/>
</dbReference>
<evidence type="ECO:0000313" key="2">
    <source>
        <dbReference type="Proteomes" id="UP000250078"/>
    </source>
</evidence>
<evidence type="ECO:0000313" key="1">
    <source>
        <dbReference type="EMBL" id="OCK87671.1"/>
    </source>
</evidence>
<name>A0ACC8EMS3_9PEZI</name>
<reference evidence="1 2" key="1">
    <citation type="journal article" date="2016" name="Nat. Commun.">
        <title>Ectomycorrhizal ecology is imprinted in the genome of the dominant symbiotic fungus Cenococcum geophilum.</title>
        <authorList>
            <consortium name="DOE Joint Genome Institute"/>
            <person name="Peter M."/>
            <person name="Kohler A."/>
            <person name="Ohm R.A."/>
            <person name="Kuo A."/>
            <person name="Krutzmann J."/>
            <person name="Morin E."/>
            <person name="Arend M."/>
            <person name="Barry K.W."/>
            <person name="Binder M."/>
            <person name="Choi C."/>
            <person name="Clum A."/>
            <person name="Copeland A."/>
            <person name="Grisel N."/>
            <person name="Haridas S."/>
            <person name="Kipfer T."/>
            <person name="LaButti K."/>
            <person name="Lindquist E."/>
            <person name="Lipzen A."/>
            <person name="Maire R."/>
            <person name="Meier B."/>
            <person name="Mihaltcheva S."/>
            <person name="Molinier V."/>
            <person name="Murat C."/>
            <person name="Poggeler S."/>
            <person name="Quandt C.A."/>
            <person name="Sperisen C."/>
            <person name="Tritt A."/>
            <person name="Tisserant E."/>
            <person name="Crous P.W."/>
            <person name="Henrissat B."/>
            <person name="Nehls U."/>
            <person name="Egli S."/>
            <person name="Spatafora J.W."/>
            <person name="Grigoriev I.V."/>
            <person name="Martin F.M."/>
        </authorList>
    </citation>
    <scope>NUCLEOTIDE SEQUENCE [LARGE SCALE GENOMIC DNA]</scope>
    <source>
        <strain evidence="1 2">1.58</strain>
    </source>
</reference>
<proteinExistence type="predicted"/>
<protein>
    <submittedName>
        <fullName evidence="1">Uncharacterized protein</fullName>
    </submittedName>
</protein>
<dbReference type="EMBL" id="KV748257">
    <property type="protein sequence ID" value="OCK87671.1"/>
    <property type="molecule type" value="Genomic_DNA"/>
</dbReference>
<organism evidence="1 2">
    <name type="scientific">Cenococcum geophilum 1.58</name>
    <dbReference type="NCBI Taxonomy" id="794803"/>
    <lineage>
        <taxon>Eukaryota</taxon>
        <taxon>Fungi</taxon>
        <taxon>Dikarya</taxon>
        <taxon>Ascomycota</taxon>
        <taxon>Pezizomycotina</taxon>
        <taxon>Dothideomycetes</taxon>
        <taxon>Pleosporomycetidae</taxon>
        <taxon>Gloniales</taxon>
        <taxon>Gloniaceae</taxon>
        <taxon>Cenococcum</taxon>
    </lineage>
</organism>